<dbReference type="SUPFAM" id="SSF51569">
    <property type="entry name" value="Aldolase"/>
    <property type="match status" value="1"/>
</dbReference>
<evidence type="ECO:0000259" key="2">
    <source>
        <dbReference type="Pfam" id="PF00793"/>
    </source>
</evidence>
<evidence type="ECO:0000256" key="1">
    <source>
        <dbReference type="ARBA" id="ARBA00022679"/>
    </source>
</evidence>
<accession>A0A1W1V7B2</accession>
<dbReference type="InterPro" id="IPR006218">
    <property type="entry name" value="DAHP1/KDSA"/>
</dbReference>
<dbReference type="EMBL" id="FWWT01000016">
    <property type="protein sequence ID" value="SMB89185.1"/>
    <property type="molecule type" value="Genomic_DNA"/>
</dbReference>
<dbReference type="Proteomes" id="UP000192731">
    <property type="component" value="Unassembled WGS sequence"/>
</dbReference>
<dbReference type="PANTHER" id="PTHR43018">
    <property type="entry name" value="PHOSPHO-2-DEHYDRO-3-DEOXYHEPTONATE ALDOLASE"/>
    <property type="match status" value="1"/>
</dbReference>
<dbReference type="RefSeq" id="WP_084052969.1">
    <property type="nucleotide sequence ID" value="NZ_FWWT01000016.1"/>
</dbReference>
<dbReference type="GO" id="GO:0016740">
    <property type="term" value="F:transferase activity"/>
    <property type="evidence" value="ECO:0007669"/>
    <property type="project" value="UniProtKB-KW"/>
</dbReference>
<dbReference type="NCBIfam" id="TIGR01361">
    <property type="entry name" value="DAHP_synth_Bsub"/>
    <property type="match status" value="1"/>
</dbReference>
<dbReference type="NCBIfam" id="NF009239">
    <property type="entry name" value="PRK12595.1"/>
    <property type="match status" value="1"/>
</dbReference>
<organism evidence="4 5">
    <name type="scientific">Desulfonispora thiosulfatigenes DSM 11270</name>
    <dbReference type="NCBI Taxonomy" id="656914"/>
    <lineage>
        <taxon>Bacteria</taxon>
        <taxon>Bacillati</taxon>
        <taxon>Bacillota</taxon>
        <taxon>Clostridia</taxon>
        <taxon>Eubacteriales</taxon>
        <taxon>Peptococcaceae</taxon>
        <taxon>Desulfonispora</taxon>
    </lineage>
</organism>
<gene>
    <name evidence="4" type="ORF">SAMN00017405_0582</name>
</gene>
<dbReference type="AlphaFoldDB" id="A0A1W1V7B2"/>
<dbReference type="STRING" id="656914.SAMN00017405_0582"/>
<reference evidence="4 5" key="1">
    <citation type="submission" date="2017-04" db="EMBL/GenBank/DDBJ databases">
        <authorList>
            <person name="Afonso C.L."/>
            <person name="Miller P.J."/>
            <person name="Scott M.A."/>
            <person name="Spackman E."/>
            <person name="Goraichik I."/>
            <person name="Dimitrov K.M."/>
            <person name="Suarez D.L."/>
            <person name="Swayne D.E."/>
        </authorList>
    </citation>
    <scope>NUCLEOTIDE SEQUENCE [LARGE SCALE GENOMIC DNA]</scope>
    <source>
        <strain evidence="4 5">DSM 11270</strain>
    </source>
</reference>
<dbReference type="NCBIfam" id="NF006421">
    <property type="entry name" value="PRK08673.1"/>
    <property type="match status" value="1"/>
</dbReference>
<protein>
    <submittedName>
        <fullName evidence="4">3-deoxy-D-arabinoheptulosonate-7-phosphate synthase</fullName>
    </submittedName>
</protein>
<name>A0A1W1V7B2_DESTI</name>
<evidence type="ECO:0000313" key="5">
    <source>
        <dbReference type="Proteomes" id="UP000192731"/>
    </source>
</evidence>
<feature type="domain" description="DAHP synthetase I/KDSA" evidence="2">
    <location>
        <begin position="82"/>
        <end position="327"/>
    </location>
</feature>
<dbReference type="InterPro" id="IPR041071">
    <property type="entry name" value="DAHP_snth_FXD"/>
</dbReference>
<dbReference type="GO" id="GO:0009073">
    <property type="term" value="P:aromatic amino acid family biosynthetic process"/>
    <property type="evidence" value="ECO:0007669"/>
    <property type="project" value="InterPro"/>
</dbReference>
<keyword evidence="1" id="KW-0808">Transferase</keyword>
<dbReference type="InterPro" id="IPR052899">
    <property type="entry name" value="Class-I_DAHP_synthase"/>
</dbReference>
<dbReference type="Gene3D" id="3.30.70.1140">
    <property type="entry name" value="Phospho-2-dehydro-3-deoxyheptonate aldolase, domain 1"/>
    <property type="match status" value="1"/>
</dbReference>
<feature type="domain" description="DAHP synthase ferredoxin-like" evidence="3">
    <location>
        <begin position="1"/>
        <end position="66"/>
    </location>
</feature>
<proteinExistence type="predicted"/>
<dbReference type="OrthoDB" id="9780456at2"/>
<dbReference type="InterPro" id="IPR013785">
    <property type="entry name" value="Aldolase_TIM"/>
</dbReference>
<dbReference type="Pfam" id="PF00793">
    <property type="entry name" value="DAHP_synth_1"/>
    <property type="match status" value="1"/>
</dbReference>
<dbReference type="PANTHER" id="PTHR43018:SF2">
    <property type="entry name" value="PHOSPHO-2-DEHYDRO-3-DEOXYHEPTONATE ALDOLASE"/>
    <property type="match status" value="1"/>
</dbReference>
<dbReference type="Pfam" id="PF18152">
    <property type="entry name" value="DAHP_snth_FXD"/>
    <property type="match status" value="1"/>
</dbReference>
<evidence type="ECO:0000259" key="3">
    <source>
        <dbReference type="Pfam" id="PF18152"/>
    </source>
</evidence>
<keyword evidence="5" id="KW-1185">Reference proteome</keyword>
<dbReference type="Gene3D" id="3.20.20.70">
    <property type="entry name" value="Aldolase class I"/>
    <property type="match status" value="1"/>
</dbReference>
<dbReference type="GO" id="GO:0016832">
    <property type="term" value="F:aldehyde-lyase activity"/>
    <property type="evidence" value="ECO:0007669"/>
    <property type="project" value="InterPro"/>
</dbReference>
<dbReference type="InterPro" id="IPR006268">
    <property type="entry name" value="DAHP_syn_2"/>
</dbReference>
<sequence length="342" mass="37249">MIIVMEKNASEENIKGVQGKLQSWGFSIHLSQGVEKTIIGAVGEKSHEACNAIEALEGVEKVVTVLTPYKLASREFKKEDTVITIGDVKIGGKEIQVMAGPCAVESREQLLEVARLAKKGGARILRGGAFKPRTSPYSFQGLEEEGLKYLAEAREQTGLLIVSEVIDPRDVELVAKYVDILQVGARNMQNFALLRAVGKANKPVLLKRGISATIEEWIMAGEYILAEGNENVMFCERGIRTFETFTRNTLDLSAVPIIKQLTHLPIIVDPSHGTGKWKLVNAMSKGAIACGADGLIVEMHPEPSEALSDGPQSLKPEKYEELMKELQVVASAVGRSLELGEV</sequence>
<evidence type="ECO:0000313" key="4">
    <source>
        <dbReference type="EMBL" id="SMB89185.1"/>
    </source>
</evidence>